<feature type="compositionally biased region" description="Acidic residues" evidence="1">
    <location>
        <begin position="13"/>
        <end position="23"/>
    </location>
</feature>
<evidence type="ECO:0000313" key="3">
    <source>
        <dbReference type="Proteomes" id="UP000708208"/>
    </source>
</evidence>
<protein>
    <submittedName>
        <fullName evidence="2">Uncharacterized protein</fullName>
    </submittedName>
</protein>
<organism evidence="2 3">
    <name type="scientific">Allacma fusca</name>
    <dbReference type="NCBI Taxonomy" id="39272"/>
    <lineage>
        <taxon>Eukaryota</taxon>
        <taxon>Metazoa</taxon>
        <taxon>Ecdysozoa</taxon>
        <taxon>Arthropoda</taxon>
        <taxon>Hexapoda</taxon>
        <taxon>Collembola</taxon>
        <taxon>Symphypleona</taxon>
        <taxon>Sminthuridae</taxon>
        <taxon>Allacma</taxon>
    </lineage>
</organism>
<keyword evidence="3" id="KW-1185">Reference proteome</keyword>
<evidence type="ECO:0000256" key="1">
    <source>
        <dbReference type="SAM" id="MobiDB-lite"/>
    </source>
</evidence>
<sequence length="42" mass="4582">MGVQSDHESGYFEGDDIGDDDDLEIIHEDIPNPGGLIQGRPQ</sequence>
<name>A0A8J2JEF6_9HEXA</name>
<feature type="region of interest" description="Disordered" evidence="1">
    <location>
        <begin position="1"/>
        <end position="42"/>
    </location>
</feature>
<feature type="compositionally biased region" description="Basic and acidic residues" evidence="1">
    <location>
        <begin position="1"/>
        <end position="10"/>
    </location>
</feature>
<reference evidence="2" key="1">
    <citation type="submission" date="2021-06" db="EMBL/GenBank/DDBJ databases">
        <authorList>
            <person name="Hodson N. C."/>
            <person name="Mongue J. A."/>
            <person name="Jaron S. K."/>
        </authorList>
    </citation>
    <scope>NUCLEOTIDE SEQUENCE</scope>
</reference>
<dbReference type="AlphaFoldDB" id="A0A8J2JEF6"/>
<accession>A0A8J2JEF6</accession>
<dbReference type="EMBL" id="CAJVCH010029505">
    <property type="protein sequence ID" value="CAG7706997.1"/>
    <property type="molecule type" value="Genomic_DNA"/>
</dbReference>
<comment type="caution">
    <text evidence="2">The sequence shown here is derived from an EMBL/GenBank/DDBJ whole genome shotgun (WGS) entry which is preliminary data.</text>
</comment>
<gene>
    <name evidence="2" type="ORF">AFUS01_LOCUS4708</name>
</gene>
<proteinExistence type="predicted"/>
<dbReference type="Proteomes" id="UP000708208">
    <property type="component" value="Unassembled WGS sequence"/>
</dbReference>
<evidence type="ECO:0000313" key="2">
    <source>
        <dbReference type="EMBL" id="CAG7706997.1"/>
    </source>
</evidence>
<feature type="non-terminal residue" evidence="2">
    <location>
        <position position="42"/>
    </location>
</feature>